<dbReference type="Pfam" id="PF07277">
    <property type="entry name" value="SapC"/>
    <property type="match status" value="1"/>
</dbReference>
<organism evidence="1 2">
    <name type="scientific">Sphingomonas telluris</name>
    <dbReference type="NCBI Taxonomy" id="2907998"/>
    <lineage>
        <taxon>Bacteria</taxon>
        <taxon>Pseudomonadati</taxon>
        <taxon>Pseudomonadota</taxon>
        <taxon>Alphaproteobacteria</taxon>
        <taxon>Sphingomonadales</taxon>
        <taxon>Sphingomonadaceae</taxon>
        <taxon>Sphingomonas</taxon>
    </lineage>
</organism>
<keyword evidence="2" id="KW-1185">Reference proteome</keyword>
<proteinExistence type="predicted"/>
<name>A0ABS9VM62_9SPHN</name>
<dbReference type="EMBL" id="JAKZHW010000001">
    <property type="protein sequence ID" value="MCH8616045.1"/>
    <property type="molecule type" value="Genomic_DNA"/>
</dbReference>
<comment type="caution">
    <text evidence="1">The sequence shown here is derived from an EMBL/GenBank/DDBJ whole genome shotgun (WGS) entry which is preliminary data.</text>
</comment>
<reference evidence="1 2" key="1">
    <citation type="submission" date="2022-03" db="EMBL/GenBank/DDBJ databases">
        <authorList>
            <person name="Jo J.-H."/>
            <person name="Im W.-T."/>
        </authorList>
    </citation>
    <scope>NUCLEOTIDE SEQUENCE [LARGE SCALE GENOMIC DNA]</scope>
    <source>
        <strain evidence="1 2">SM33</strain>
    </source>
</reference>
<gene>
    <name evidence="1" type="ORF">LZ016_08035</name>
</gene>
<dbReference type="InterPro" id="IPR010836">
    <property type="entry name" value="SapC"/>
</dbReference>
<evidence type="ECO:0000313" key="2">
    <source>
        <dbReference type="Proteomes" id="UP001203058"/>
    </source>
</evidence>
<accession>A0ABS9VM62</accession>
<evidence type="ECO:0000313" key="1">
    <source>
        <dbReference type="EMBL" id="MCH8616045.1"/>
    </source>
</evidence>
<sequence>MRVAASASSADDVNQALVVPAEFEEVQREFPIFIRKDQDGKFVSVALLGLDKGENLFVDSGRWTSRYVPATLARGPFFLGLRDSGGQELAVHVDLDDPRVGNDEGEPLFREHGGNSAYLDHVTSRLHMIHEGLASAPGMFATLDELGLVQPIEIDVQLDEGTCYQLRSMFTIGMEQFQALPSDGIERLHRSGFLAPAIFIRSSLPNLNRLVELKKRKLGIG</sequence>
<protein>
    <submittedName>
        <fullName evidence="1">SapC family protein</fullName>
    </submittedName>
</protein>
<dbReference type="Proteomes" id="UP001203058">
    <property type="component" value="Unassembled WGS sequence"/>
</dbReference>